<evidence type="ECO:0000259" key="9">
    <source>
        <dbReference type="PROSITE" id="PS50192"/>
    </source>
</evidence>
<dbReference type="EMBL" id="CP016616">
    <property type="protein sequence ID" value="ANY79466.1"/>
    <property type="molecule type" value="Genomic_DNA"/>
</dbReference>
<dbReference type="CDD" id="cd06225">
    <property type="entry name" value="HAMP"/>
    <property type="match status" value="1"/>
</dbReference>
<dbReference type="PANTHER" id="PTHR32089">
    <property type="entry name" value="METHYL-ACCEPTING CHEMOTAXIS PROTEIN MCPB"/>
    <property type="match status" value="1"/>
</dbReference>
<dbReference type="GO" id="GO:0005886">
    <property type="term" value="C:plasma membrane"/>
    <property type="evidence" value="ECO:0007669"/>
    <property type="project" value="UniProtKB-SubCell"/>
</dbReference>
<keyword evidence="7" id="KW-0732">Signal</keyword>
<dbReference type="PANTHER" id="PTHR32089:SF112">
    <property type="entry name" value="LYSOZYME-LIKE PROTEIN-RELATED"/>
    <property type="match status" value="1"/>
</dbReference>
<dbReference type="Gene3D" id="1.10.287.950">
    <property type="entry name" value="Methyl-accepting chemotaxis protein"/>
    <property type="match status" value="1"/>
</dbReference>
<dbReference type="KEGG" id="moc:BB934_15580"/>
<dbReference type="PROSITE" id="PS50885">
    <property type="entry name" value="HAMP"/>
    <property type="match status" value="1"/>
</dbReference>
<keyword evidence="3 5" id="KW-0807">Transducer</keyword>
<sequence length="556" mass="58393">MKIRTKIFALVATLSFVAIVTAAVGINTLQAYNQAVDDVRHAAARAFHGERLNRLVTHVVMEARGIYASKDTKEAQKFGEGLVATLKDIDGLLKEWEPLVPASNKALFDAVVKDAAEFKAFRTETVRLGAEVSPTAANAQGNTDANRANRKAFQVSIDALTKRGSEDIEAVNRHAAALKDQRFTLLVSIAFGGTIVALLVGWLVGHRQIARPLKAVTEAIQKLASGDYNLPKASVGRDEVGDIWKATQVFAGAMQDAEMLRQAQADTEKQTVERRRHEMMALAQSFEGSVGGLVQHLSVAAQQMEATARSMATTAQQTNQQSNSVAAAAEETSSNVQAVAAAAEELAASSNEIGSQVSQTSSAAARAVANARKTNALVETLAEGAQKIGEVVALINTIASQTNLLALNATIEAARAGEAGKGFAVVAAEVKELANQTSRATEDISAYVNQIQQSTTGAVEAIREIGLTIEEVHQIATSVAAAVEEQQAATQEIARNVSEAARGTQDVSESIVQVQGAATHAGSAASQVLAAAGELTANSHALSREVDGFLQGVRAA</sequence>
<accession>A0A1B2EHM4</accession>
<feature type="signal peptide" evidence="7">
    <location>
        <begin position="1"/>
        <end position="22"/>
    </location>
</feature>
<evidence type="ECO:0000256" key="5">
    <source>
        <dbReference type="PROSITE-ProRule" id="PRU00284"/>
    </source>
</evidence>
<feature type="domain" description="T-SNARE coiled-coil homology" evidence="9">
    <location>
        <begin position="452"/>
        <end position="514"/>
    </location>
</feature>
<evidence type="ECO:0000259" key="8">
    <source>
        <dbReference type="PROSITE" id="PS50111"/>
    </source>
</evidence>
<feature type="transmembrane region" description="Helical" evidence="6">
    <location>
        <begin position="183"/>
        <end position="204"/>
    </location>
</feature>
<keyword evidence="6" id="KW-0812">Transmembrane</keyword>
<evidence type="ECO:0000256" key="2">
    <source>
        <dbReference type="ARBA" id="ARBA00022519"/>
    </source>
</evidence>
<gene>
    <name evidence="11" type="ORF">BB934_15580</name>
</gene>
<dbReference type="AlphaFoldDB" id="A0A1B2EHM4"/>
<dbReference type="Pfam" id="PF00015">
    <property type="entry name" value="MCPsignal"/>
    <property type="match status" value="1"/>
</dbReference>
<protein>
    <submittedName>
        <fullName evidence="11">Chemotaxis protein</fullName>
    </submittedName>
</protein>
<dbReference type="PRINTS" id="PR00260">
    <property type="entry name" value="CHEMTRNSDUCR"/>
</dbReference>
<dbReference type="InterPro" id="IPR004090">
    <property type="entry name" value="Chemotax_Me-accpt_rcpt"/>
</dbReference>
<dbReference type="InterPro" id="IPR003660">
    <property type="entry name" value="HAMP_dom"/>
</dbReference>
<reference evidence="11" key="1">
    <citation type="submission" date="2016-07" db="EMBL/GenBank/DDBJ databases">
        <title>Microvirga ossetica sp. nov. a new species of rhizobia isolated from root nodules of the legume species Vicia alpestris Steven originated from North Ossetia region in the Caucasus.</title>
        <authorList>
            <person name="Safronova V.I."/>
            <person name="Kuznetsova I.G."/>
            <person name="Sazanova A.L."/>
            <person name="Belimov A."/>
            <person name="Andronov E."/>
            <person name="Osledkin Y.S."/>
            <person name="Onishchuk O.P."/>
            <person name="Kurchak O.N."/>
            <person name="Shaposhnikov A.I."/>
            <person name="Willems A."/>
            <person name="Tikhonovich I.A."/>
        </authorList>
    </citation>
    <scope>NUCLEOTIDE SEQUENCE [LARGE SCALE GENOMIC DNA]</scope>
    <source>
        <strain evidence="11">V5/3M</strain>
    </source>
</reference>
<keyword evidence="6" id="KW-1133">Transmembrane helix</keyword>
<evidence type="ECO:0000256" key="7">
    <source>
        <dbReference type="SAM" id="SignalP"/>
    </source>
</evidence>
<evidence type="ECO:0000259" key="10">
    <source>
        <dbReference type="PROSITE" id="PS50885"/>
    </source>
</evidence>
<proteinExistence type="inferred from homology"/>
<dbReference type="PROSITE" id="PS50111">
    <property type="entry name" value="CHEMOTAXIS_TRANSDUC_2"/>
    <property type="match status" value="1"/>
</dbReference>
<dbReference type="SMART" id="SM00283">
    <property type="entry name" value="MA"/>
    <property type="match status" value="1"/>
</dbReference>
<dbReference type="InterPro" id="IPR000727">
    <property type="entry name" value="T_SNARE_dom"/>
</dbReference>
<name>A0A1B2EHM4_9HYPH</name>
<evidence type="ECO:0000256" key="1">
    <source>
        <dbReference type="ARBA" id="ARBA00004429"/>
    </source>
</evidence>
<dbReference type="SUPFAM" id="SSF158472">
    <property type="entry name" value="HAMP domain-like"/>
    <property type="match status" value="1"/>
</dbReference>
<dbReference type="OrthoDB" id="3289104at2"/>
<evidence type="ECO:0000313" key="11">
    <source>
        <dbReference type="EMBL" id="ANY79466.1"/>
    </source>
</evidence>
<dbReference type="InterPro" id="IPR004089">
    <property type="entry name" value="MCPsignal_dom"/>
</dbReference>
<dbReference type="GO" id="GO:0007165">
    <property type="term" value="P:signal transduction"/>
    <property type="evidence" value="ECO:0007669"/>
    <property type="project" value="UniProtKB-KW"/>
</dbReference>
<comment type="similarity">
    <text evidence="4">Belongs to the methyl-accepting chemotaxis (MCP) protein family.</text>
</comment>
<organism evidence="11">
    <name type="scientific">Microvirga ossetica</name>
    <dbReference type="NCBI Taxonomy" id="1882682"/>
    <lineage>
        <taxon>Bacteria</taxon>
        <taxon>Pseudomonadati</taxon>
        <taxon>Pseudomonadota</taxon>
        <taxon>Alphaproteobacteria</taxon>
        <taxon>Hyphomicrobiales</taxon>
        <taxon>Methylobacteriaceae</taxon>
        <taxon>Microvirga</taxon>
    </lineage>
</organism>
<dbReference type="RefSeq" id="WP_099510477.1">
    <property type="nucleotide sequence ID" value="NZ_CP016616.1"/>
</dbReference>
<feature type="chain" id="PRO_5008536111" evidence="7">
    <location>
        <begin position="23"/>
        <end position="556"/>
    </location>
</feature>
<keyword evidence="6" id="KW-0472">Membrane</keyword>
<dbReference type="GO" id="GO:0006935">
    <property type="term" value="P:chemotaxis"/>
    <property type="evidence" value="ECO:0007669"/>
    <property type="project" value="InterPro"/>
</dbReference>
<dbReference type="PROSITE" id="PS50192">
    <property type="entry name" value="T_SNARE"/>
    <property type="match status" value="1"/>
</dbReference>
<dbReference type="Gene3D" id="6.10.340.10">
    <property type="match status" value="1"/>
</dbReference>
<dbReference type="Pfam" id="PF00672">
    <property type="entry name" value="HAMP"/>
    <property type="match status" value="1"/>
</dbReference>
<comment type="subcellular location">
    <subcellularLocation>
        <location evidence="1">Cell inner membrane</location>
        <topology evidence="1">Multi-pass membrane protein</topology>
    </subcellularLocation>
</comment>
<feature type="domain" description="Methyl-accepting transducer" evidence="8">
    <location>
        <begin position="300"/>
        <end position="536"/>
    </location>
</feature>
<dbReference type="GO" id="GO:0004888">
    <property type="term" value="F:transmembrane signaling receptor activity"/>
    <property type="evidence" value="ECO:0007669"/>
    <property type="project" value="InterPro"/>
</dbReference>
<dbReference type="SUPFAM" id="SSF58104">
    <property type="entry name" value="Methyl-accepting chemotaxis protein (MCP) signaling domain"/>
    <property type="match status" value="1"/>
</dbReference>
<evidence type="ECO:0000256" key="6">
    <source>
        <dbReference type="SAM" id="Phobius"/>
    </source>
</evidence>
<keyword evidence="2" id="KW-1003">Cell membrane</keyword>
<evidence type="ECO:0000256" key="4">
    <source>
        <dbReference type="ARBA" id="ARBA00029447"/>
    </source>
</evidence>
<evidence type="ECO:0000256" key="3">
    <source>
        <dbReference type="ARBA" id="ARBA00023224"/>
    </source>
</evidence>
<feature type="domain" description="HAMP" evidence="10">
    <location>
        <begin position="207"/>
        <end position="259"/>
    </location>
</feature>
<keyword evidence="2" id="KW-0997">Cell inner membrane</keyword>